<dbReference type="InterPro" id="IPR016039">
    <property type="entry name" value="Thiolase-like"/>
</dbReference>
<dbReference type="Pfam" id="PF02797">
    <property type="entry name" value="Chal_sti_synt_C"/>
    <property type="match status" value="1"/>
</dbReference>
<protein>
    <submittedName>
        <fullName evidence="6">Type III polyketide synthase</fullName>
    </submittedName>
</protein>
<dbReference type="InterPro" id="IPR011141">
    <property type="entry name" value="Polyketide_synthase_type-III"/>
</dbReference>
<dbReference type="PIRSF" id="PIRSF000451">
    <property type="entry name" value="PKS_III"/>
    <property type="match status" value="1"/>
</dbReference>
<dbReference type="KEGG" id="mliy:RYJ27_12680"/>
<evidence type="ECO:0000259" key="5">
    <source>
        <dbReference type="Pfam" id="PF02797"/>
    </source>
</evidence>
<evidence type="ECO:0000256" key="2">
    <source>
        <dbReference type="ARBA" id="ARBA00022679"/>
    </source>
</evidence>
<feature type="domain" description="Chalcone/stilbene synthase N-terminal" evidence="4">
    <location>
        <begin position="2"/>
        <end position="214"/>
    </location>
</feature>
<feature type="active site" description="Acyl-thioester intermediate" evidence="3">
    <location>
        <position position="152"/>
    </location>
</feature>
<dbReference type="GO" id="GO:0016747">
    <property type="term" value="F:acyltransferase activity, transferring groups other than amino-acyl groups"/>
    <property type="evidence" value="ECO:0007669"/>
    <property type="project" value="InterPro"/>
</dbReference>
<dbReference type="Pfam" id="PF00195">
    <property type="entry name" value="Chal_sti_synt_N"/>
    <property type="match status" value="1"/>
</dbReference>
<organism evidence="6 7">
    <name type="scientific">Microbacterium limosum</name>
    <dbReference type="NCBI Taxonomy" id="3079935"/>
    <lineage>
        <taxon>Bacteria</taxon>
        <taxon>Bacillati</taxon>
        <taxon>Actinomycetota</taxon>
        <taxon>Actinomycetes</taxon>
        <taxon>Micrococcales</taxon>
        <taxon>Microbacteriaceae</taxon>
        <taxon>Microbacterium</taxon>
    </lineage>
</organism>
<keyword evidence="7" id="KW-1185">Reference proteome</keyword>
<evidence type="ECO:0000256" key="3">
    <source>
        <dbReference type="PIRSR" id="PIRSR000451-1"/>
    </source>
</evidence>
<dbReference type="AlphaFoldDB" id="A0AAU0MGB1"/>
<dbReference type="CDD" id="cd00831">
    <property type="entry name" value="CHS_like"/>
    <property type="match status" value="1"/>
</dbReference>
<dbReference type="RefSeq" id="WP_330170656.1">
    <property type="nucleotide sequence ID" value="NZ_CP137080.1"/>
</dbReference>
<evidence type="ECO:0000313" key="6">
    <source>
        <dbReference type="EMBL" id="WOQ69533.1"/>
    </source>
</evidence>
<reference evidence="6 7" key="1">
    <citation type="submission" date="2023-10" db="EMBL/GenBank/DDBJ databases">
        <title>Y20.</title>
        <authorList>
            <person name="Zhang G."/>
            <person name="Ding Y."/>
        </authorList>
    </citation>
    <scope>NUCLEOTIDE SEQUENCE [LARGE SCALE GENOMIC DNA]</scope>
    <source>
        <strain evidence="6 7">Y20</strain>
    </source>
</reference>
<dbReference type="Proteomes" id="UP001329313">
    <property type="component" value="Chromosome"/>
</dbReference>
<dbReference type="EMBL" id="CP137080">
    <property type="protein sequence ID" value="WOQ69533.1"/>
    <property type="molecule type" value="Genomic_DNA"/>
</dbReference>
<dbReference type="InterPro" id="IPR001099">
    <property type="entry name" value="Chalcone/stilbene_synt_N"/>
</dbReference>
<evidence type="ECO:0000259" key="4">
    <source>
        <dbReference type="Pfam" id="PF00195"/>
    </source>
</evidence>
<evidence type="ECO:0000313" key="7">
    <source>
        <dbReference type="Proteomes" id="UP001329313"/>
    </source>
</evidence>
<sequence length="380" mass="39757">MPAHILGIGTATPPTVITQNDVRDLFLAQPGTDRLTSRLIGAAFDQSAIDTRHTVLPELVAGGSAFVDRDSRAVHAPLTGARNDVYIREAPALFSGAAREALEQARMPASAVTHVVTASCTGFFAPGPDFRLVKDLGLAPTVERDHLGFVGCAAAFPALRSASRICAADPSAVVLVVCGEICTIHLRVSSDPEQIVASAVFADGAAAAVVSAAPAPDARTLELGGFGTALTSEGEDEMRWVIGDHGFEMTLTAEVPRVIGREVRAALDPLLARADAPIDAWAVHPGGRSILDRVESSLALSPAALQHSRDVLREYGNMSSATVLFILKRMLGDERLRDEDRVMGVAFGPGLTVESALLRARVPAPVHAETLAAVGTGFAA</sequence>
<dbReference type="GO" id="GO:0030639">
    <property type="term" value="P:polyketide biosynthetic process"/>
    <property type="evidence" value="ECO:0007669"/>
    <property type="project" value="TreeGrafter"/>
</dbReference>
<proteinExistence type="inferred from homology"/>
<dbReference type="Gene3D" id="3.40.47.10">
    <property type="match status" value="2"/>
</dbReference>
<evidence type="ECO:0000256" key="1">
    <source>
        <dbReference type="ARBA" id="ARBA00005531"/>
    </source>
</evidence>
<dbReference type="InterPro" id="IPR012328">
    <property type="entry name" value="Chalcone/stilbene_synt_C"/>
</dbReference>
<gene>
    <name evidence="6" type="ORF">RYJ27_12680</name>
</gene>
<accession>A0AAU0MGB1</accession>
<keyword evidence="2" id="KW-0808">Transferase</keyword>
<comment type="similarity">
    <text evidence="1">Belongs to the thiolase-like superfamily. Chalcone/stilbene synthases family.</text>
</comment>
<dbReference type="PANTHER" id="PTHR11877:SF46">
    <property type="entry name" value="TYPE III POLYKETIDE SYNTHASE A"/>
    <property type="match status" value="1"/>
</dbReference>
<dbReference type="SUPFAM" id="SSF53901">
    <property type="entry name" value="Thiolase-like"/>
    <property type="match status" value="1"/>
</dbReference>
<feature type="domain" description="Chalcone/stilbene synthase C-terminal" evidence="5">
    <location>
        <begin position="237"/>
        <end position="360"/>
    </location>
</feature>
<name>A0AAU0MGB1_9MICO</name>
<dbReference type="PANTHER" id="PTHR11877">
    <property type="entry name" value="HYDROXYMETHYLGLUTARYL-COA SYNTHASE"/>
    <property type="match status" value="1"/>
</dbReference>